<dbReference type="RefSeq" id="WP_066631153.1">
    <property type="nucleotide sequence ID" value="NZ_FQXL01000051.1"/>
</dbReference>
<dbReference type="PATRIC" id="fig|1121326.3.peg.6356"/>
<gene>
    <name evidence="1" type="ORF">CLMAG_62860</name>
</gene>
<evidence type="ECO:0000313" key="1">
    <source>
        <dbReference type="EMBL" id="KZL88426.1"/>
    </source>
</evidence>
<dbReference type="STRING" id="1121326.CLMAG_62860"/>
<dbReference type="OrthoDB" id="2134917at2"/>
<dbReference type="Proteomes" id="UP000076603">
    <property type="component" value="Unassembled WGS sequence"/>
</dbReference>
<organism evidence="1 2">
    <name type="scientific">Clostridium magnum DSM 2767</name>
    <dbReference type="NCBI Taxonomy" id="1121326"/>
    <lineage>
        <taxon>Bacteria</taxon>
        <taxon>Bacillati</taxon>
        <taxon>Bacillota</taxon>
        <taxon>Clostridia</taxon>
        <taxon>Eubacteriales</taxon>
        <taxon>Clostridiaceae</taxon>
        <taxon>Clostridium</taxon>
    </lineage>
</organism>
<name>A0A161X3Q9_9CLOT</name>
<reference evidence="1 2" key="1">
    <citation type="submission" date="2016-04" db="EMBL/GenBank/DDBJ databases">
        <title>Genome sequence of Clostridium magnum DSM 2767.</title>
        <authorList>
            <person name="Poehlein A."/>
            <person name="Uhlig R."/>
            <person name="Fischer R."/>
            <person name="Bahl H."/>
            <person name="Daniel R."/>
        </authorList>
    </citation>
    <scope>NUCLEOTIDE SEQUENCE [LARGE SCALE GENOMIC DNA]</scope>
    <source>
        <strain evidence="1 2">DSM 2767</strain>
    </source>
</reference>
<evidence type="ECO:0000313" key="2">
    <source>
        <dbReference type="Proteomes" id="UP000076603"/>
    </source>
</evidence>
<dbReference type="PANTHER" id="PTHR38664">
    <property type="entry name" value="SLR0058 PROTEIN"/>
    <property type="match status" value="1"/>
</dbReference>
<dbReference type="InterPro" id="IPR008769">
    <property type="entry name" value="PhaF_PhaI"/>
</dbReference>
<proteinExistence type="predicted"/>
<keyword evidence="2" id="KW-1185">Reference proteome</keyword>
<sequence length="103" mass="11603">MISDLKNLFLAGIGSAAYTYEKASKLIDDMVIKGKLTIDEGKDLSEELKRNVKSKTEQYKPLTKEDILELLNGMNLASKYDLQNISERLNKLEEKIGNPSNPQ</sequence>
<dbReference type="EMBL" id="LWAE01000019">
    <property type="protein sequence ID" value="KZL88426.1"/>
    <property type="molecule type" value="Genomic_DNA"/>
</dbReference>
<comment type="caution">
    <text evidence="1">The sequence shown here is derived from an EMBL/GenBank/DDBJ whole genome shotgun (WGS) entry which is preliminary data.</text>
</comment>
<protein>
    <submittedName>
        <fullName evidence="1">Poly(Hydroxyalcanoate) granule associated protein</fullName>
    </submittedName>
</protein>
<dbReference type="AlphaFoldDB" id="A0A161X3Q9"/>
<dbReference type="PANTHER" id="PTHR38664:SF1">
    <property type="entry name" value="SLR0058 PROTEIN"/>
    <property type="match status" value="1"/>
</dbReference>
<accession>A0A161X3Q9</accession>